<dbReference type="SMART" id="SM00487">
    <property type="entry name" value="DEXDc"/>
    <property type="match status" value="1"/>
</dbReference>
<proteinExistence type="predicted"/>
<keyword evidence="6" id="KW-0347">Helicase</keyword>
<dbReference type="InterPro" id="IPR022307">
    <property type="entry name" value="Helicase_put_actinobac"/>
</dbReference>
<dbReference type="InterPro" id="IPR011545">
    <property type="entry name" value="DEAD/DEAH_box_helicase_dom"/>
</dbReference>
<dbReference type="GO" id="GO:0004386">
    <property type="term" value="F:helicase activity"/>
    <property type="evidence" value="ECO:0007669"/>
    <property type="project" value="UniProtKB-KW"/>
</dbReference>
<dbReference type="CDD" id="cd17923">
    <property type="entry name" value="DEXHc_Hrq1-like"/>
    <property type="match status" value="1"/>
</dbReference>
<evidence type="ECO:0000256" key="3">
    <source>
        <dbReference type="SAM" id="MobiDB-lite"/>
    </source>
</evidence>
<dbReference type="SMART" id="SM00490">
    <property type="entry name" value="HELICc"/>
    <property type="match status" value="1"/>
</dbReference>
<evidence type="ECO:0000259" key="5">
    <source>
        <dbReference type="PROSITE" id="PS51194"/>
    </source>
</evidence>
<feature type="domain" description="Helicase ATP-binding" evidence="4">
    <location>
        <begin position="109"/>
        <end position="289"/>
    </location>
</feature>
<evidence type="ECO:0000259" key="4">
    <source>
        <dbReference type="PROSITE" id="PS51192"/>
    </source>
</evidence>
<keyword evidence="2" id="KW-0067">ATP-binding</keyword>
<keyword evidence="1" id="KW-0547">Nucleotide-binding</keyword>
<keyword evidence="6" id="KW-0378">Hydrolase</keyword>
<comment type="caution">
    <text evidence="6">The sequence shown here is derived from an EMBL/GenBank/DDBJ whole genome shotgun (WGS) entry which is preliminary data.</text>
</comment>
<organism evidence="6 7">
    <name type="scientific">Corynebacterium suicordis DSM 45110</name>
    <dbReference type="NCBI Taxonomy" id="1121369"/>
    <lineage>
        <taxon>Bacteria</taxon>
        <taxon>Bacillati</taxon>
        <taxon>Actinomycetota</taxon>
        <taxon>Actinomycetes</taxon>
        <taxon>Mycobacteriales</taxon>
        <taxon>Corynebacteriaceae</taxon>
        <taxon>Corynebacterium</taxon>
    </lineage>
</organism>
<sequence>MENPSEHPDDPAADVGGLAGAGGLDNPGGAAGSEGLSGSGGAAARPSFGEELVADLAATMPRSQLTHLRNEPPRQSQRAPWPEWIHPDLVAFFAGQGIDSLWSHQVETAEHAHAGRDVIVSTGTASGKSLGYQLPILSDMANGSTTSTALYLSPTKALAQDQRTSLARMCAGTPALNNVMVATYDGDTPAEARRVIREQARIIVTNPDMLHASILGNQKSWTRLLRTLKYVVIDECHVYRGVFGAHVALVLRRLLRLVENPPVVILASATSVDPSAHAHRLTGRSEVAAVTEDGSPMGQRTIALWEPGFLDDMTGEHGAPVRRAATTEAAEVMGRIISTGARTLTFARSRRGAETVAMGAAEQLSAMGRPLDAQRIAAYRAGYTPEDRRALERQLDEGELLGMASTNALELGIDVGGLDAVVVSGFPGTIASFRQQAGRAGRRGQGALVVLVGADDPMDTYLIRHPEALLDQPVENTVFDPANPYILADHLVCAASEKPLSDATLDSWGARHVAEYLLRQGALKRRPRGIFADLTIAAEVHARVSIRGGAAAQVAITDRSDGRLLGTVDSSRAISDVHTGAVYVHQGETYVVDELDLSESVAWVHAETPVYTTRVRRDTDITVRRTRSTHKVADGVWLADVDVEVSHTVESYTKRLPGGEILETVPLDYPPEQLRTRAVAYTMEPDVLLDLGLPEPTWPGALHAAEHAAIGLLPLIATCDRWDIGGVSTVLHQDTGLPTVFVYDGYTGGAGFAEQGFHKFGRWMQATAETVEQCECEAGCPSCIQSPKCGNGNDPLFKTGAILILRALAEAAGATSND</sequence>
<dbReference type="InterPro" id="IPR055227">
    <property type="entry name" value="HRQ1_WHD"/>
</dbReference>
<evidence type="ECO:0000313" key="6">
    <source>
        <dbReference type="EMBL" id="MBF4552714.1"/>
    </source>
</evidence>
<dbReference type="Gene3D" id="3.40.50.300">
    <property type="entry name" value="P-loop containing nucleotide triphosphate hydrolases"/>
    <property type="match status" value="2"/>
</dbReference>
<dbReference type="InterPro" id="IPR018973">
    <property type="entry name" value="MZB"/>
</dbReference>
<dbReference type="PANTHER" id="PTHR47957:SF3">
    <property type="entry name" value="ATP-DEPENDENT HELICASE HRQ1"/>
    <property type="match status" value="1"/>
</dbReference>
<reference evidence="6 7" key="1">
    <citation type="submission" date="2020-10" db="EMBL/GenBank/DDBJ databases">
        <title>Novel species in genus Corynebacterium.</title>
        <authorList>
            <person name="Zhang G."/>
        </authorList>
    </citation>
    <scope>NUCLEOTIDE SEQUENCE [LARGE SCALE GENOMIC DNA]</scope>
    <source>
        <strain evidence="6 7">DSM 45110</strain>
    </source>
</reference>
<feature type="compositionally biased region" description="Gly residues" evidence="3">
    <location>
        <begin position="17"/>
        <end position="41"/>
    </location>
</feature>
<dbReference type="Pfam" id="PF00270">
    <property type="entry name" value="DEAD"/>
    <property type="match status" value="1"/>
</dbReference>
<keyword evidence="7" id="KW-1185">Reference proteome</keyword>
<protein>
    <submittedName>
        <fullName evidence="6">DEAD/DEAH box helicase</fullName>
    </submittedName>
</protein>
<feature type="region of interest" description="Disordered" evidence="3">
    <location>
        <begin position="1"/>
        <end position="45"/>
    </location>
</feature>
<dbReference type="EMBL" id="JADKMY010000001">
    <property type="protein sequence ID" value="MBF4552714.1"/>
    <property type="molecule type" value="Genomic_DNA"/>
</dbReference>
<dbReference type="Proteomes" id="UP000635902">
    <property type="component" value="Unassembled WGS sequence"/>
</dbReference>
<dbReference type="SUPFAM" id="SSF52540">
    <property type="entry name" value="P-loop containing nucleoside triphosphate hydrolases"/>
    <property type="match status" value="1"/>
</dbReference>
<dbReference type="Pfam" id="PF09369">
    <property type="entry name" value="MZB"/>
    <property type="match status" value="1"/>
</dbReference>
<dbReference type="NCBIfam" id="TIGR03817">
    <property type="entry name" value="DECH_helic"/>
    <property type="match status" value="1"/>
</dbReference>
<dbReference type="CDD" id="cd18797">
    <property type="entry name" value="SF2_C_Hrq"/>
    <property type="match status" value="1"/>
</dbReference>
<gene>
    <name evidence="6" type="ORF">IRY30_01280</name>
</gene>
<dbReference type="PROSITE" id="PS51194">
    <property type="entry name" value="HELICASE_CTER"/>
    <property type="match status" value="1"/>
</dbReference>
<name>A0ABR9ZIC0_9CORY</name>
<dbReference type="InterPro" id="IPR027417">
    <property type="entry name" value="P-loop_NTPase"/>
</dbReference>
<evidence type="ECO:0000256" key="1">
    <source>
        <dbReference type="ARBA" id="ARBA00022741"/>
    </source>
</evidence>
<dbReference type="PROSITE" id="PS51192">
    <property type="entry name" value="HELICASE_ATP_BIND_1"/>
    <property type="match status" value="1"/>
</dbReference>
<feature type="compositionally biased region" description="Basic and acidic residues" evidence="3">
    <location>
        <begin position="1"/>
        <end position="10"/>
    </location>
</feature>
<evidence type="ECO:0000256" key="2">
    <source>
        <dbReference type="ARBA" id="ARBA00022840"/>
    </source>
</evidence>
<dbReference type="PANTHER" id="PTHR47957">
    <property type="entry name" value="ATP-DEPENDENT HELICASE HRQ1"/>
    <property type="match status" value="1"/>
</dbReference>
<dbReference type="InterPro" id="IPR014001">
    <property type="entry name" value="Helicase_ATP-bd"/>
</dbReference>
<dbReference type="InterPro" id="IPR001650">
    <property type="entry name" value="Helicase_C-like"/>
</dbReference>
<dbReference type="Pfam" id="PF22982">
    <property type="entry name" value="WHD_HRQ1"/>
    <property type="match status" value="1"/>
</dbReference>
<evidence type="ECO:0000313" key="7">
    <source>
        <dbReference type="Proteomes" id="UP000635902"/>
    </source>
</evidence>
<dbReference type="Pfam" id="PF00271">
    <property type="entry name" value="Helicase_C"/>
    <property type="match status" value="1"/>
</dbReference>
<feature type="domain" description="Helicase C-terminal" evidence="5">
    <location>
        <begin position="331"/>
        <end position="485"/>
    </location>
</feature>
<accession>A0ABR9ZIC0</accession>